<sequence length="261" mass="29752">MQCFLTNPTEQVRCLHVDGNCGRRRTAFAHALAKALQSPQVIYYEFGKDKPVPQIIRIQEGEEIIEEPPVDALDRILTEACAQSEAEQTVLILDQLHKTQFLNHIRLYEFLQTGLWRYSDAEYQANKLNLSVYLISDEALYHSLQSASFRLWIDSANRVKVKICAADLGLDEDKCHWLQPLQTLLSQLNVSPTLVELQRLAFDIEQYVHNQQQLKISLFGWLENVDRDALDNDDIHAHLSGVLDAILLSKGISEEIEIAGV</sequence>
<accession>A0A3B0WQN9</accession>
<reference evidence="1" key="1">
    <citation type="submission" date="2018-06" db="EMBL/GenBank/DDBJ databases">
        <authorList>
            <person name="Zhirakovskaya E."/>
        </authorList>
    </citation>
    <scope>NUCLEOTIDE SEQUENCE</scope>
</reference>
<proteinExistence type="predicted"/>
<protein>
    <submittedName>
        <fullName evidence="1">Uncharacterized protein</fullName>
    </submittedName>
</protein>
<organism evidence="1">
    <name type="scientific">hydrothermal vent metagenome</name>
    <dbReference type="NCBI Taxonomy" id="652676"/>
    <lineage>
        <taxon>unclassified sequences</taxon>
        <taxon>metagenomes</taxon>
        <taxon>ecological metagenomes</taxon>
    </lineage>
</organism>
<dbReference type="AlphaFoldDB" id="A0A3B0WQN9"/>
<dbReference type="EMBL" id="UOFH01000002">
    <property type="protein sequence ID" value="VAW58285.1"/>
    <property type="molecule type" value="Genomic_DNA"/>
</dbReference>
<name>A0A3B0WQN9_9ZZZZ</name>
<evidence type="ECO:0000313" key="1">
    <source>
        <dbReference type="EMBL" id="VAW58285.1"/>
    </source>
</evidence>
<gene>
    <name evidence="1" type="ORF">MNBD_GAMMA08-2784</name>
</gene>